<keyword evidence="1" id="KW-0812">Transmembrane</keyword>
<proteinExistence type="predicted"/>
<reference evidence="3" key="1">
    <citation type="journal article" date="2019" name="Int. J. Syst. Evol. Microbiol.">
        <title>The Global Catalogue of Microorganisms (GCM) 10K type strain sequencing project: providing services to taxonomists for standard genome sequencing and annotation.</title>
        <authorList>
            <consortium name="The Broad Institute Genomics Platform"/>
            <consortium name="The Broad Institute Genome Sequencing Center for Infectious Disease"/>
            <person name="Wu L."/>
            <person name="Ma J."/>
        </authorList>
    </citation>
    <scope>NUCLEOTIDE SEQUENCE [LARGE SCALE GENOMIC DNA]</scope>
    <source>
        <strain evidence="3">CCUG 58938</strain>
    </source>
</reference>
<evidence type="ECO:0000313" key="2">
    <source>
        <dbReference type="EMBL" id="MFD1002572.1"/>
    </source>
</evidence>
<evidence type="ECO:0000313" key="3">
    <source>
        <dbReference type="Proteomes" id="UP001597112"/>
    </source>
</evidence>
<feature type="transmembrane region" description="Helical" evidence="1">
    <location>
        <begin position="12"/>
        <end position="33"/>
    </location>
</feature>
<evidence type="ECO:0000256" key="1">
    <source>
        <dbReference type="SAM" id="Phobius"/>
    </source>
</evidence>
<protein>
    <recommendedName>
        <fullName evidence="4">ATP-grasp domain-containing protein</fullName>
    </recommendedName>
</protein>
<keyword evidence="1" id="KW-1133">Transmembrane helix</keyword>
<keyword evidence="3" id="KW-1185">Reference proteome</keyword>
<dbReference type="SUPFAM" id="SSF56059">
    <property type="entry name" value="Glutathione synthetase ATP-binding domain-like"/>
    <property type="match status" value="1"/>
</dbReference>
<comment type="caution">
    <text evidence="2">The sequence shown here is derived from an EMBL/GenBank/DDBJ whole genome shotgun (WGS) entry which is preliminary data.</text>
</comment>
<organism evidence="2 3">
    <name type="scientific">Ohtaekwangia kribbensis</name>
    <dbReference type="NCBI Taxonomy" id="688913"/>
    <lineage>
        <taxon>Bacteria</taxon>
        <taxon>Pseudomonadati</taxon>
        <taxon>Bacteroidota</taxon>
        <taxon>Cytophagia</taxon>
        <taxon>Cytophagales</taxon>
        <taxon>Fulvivirgaceae</taxon>
        <taxon>Ohtaekwangia</taxon>
    </lineage>
</organism>
<keyword evidence="1" id="KW-0472">Membrane</keyword>
<accession>A0ABW3K976</accession>
<dbReference type="RefSeq" id="WP_377583869.1">
    <property type="nucleotide sequence ID" value="NZ_JBHTKA010000008.1"/>
</dbReference>
<dbReference type="Proteomes" id="UP001597112">
    <property type="component" value="Unassembled WGS sequence"/>
</dbReference>
<name>A0ABW3K976_9BACT</name>
<evidence type="ECO:0008006" key="4">
    <source>
        <dbReference type="Google" id="ProtNLM"/>
    </source>
</evidence>
<dbReference type="EMBL" id="JBHTKA010000008">
    <property type="protein sequence ID" value="MFD1002572.1"/>
    <property type="molecule type" value="Genomic_DNA"/>
</dbReference>
<sequence>MRSNFLIKLKSWEYWPFGIVQFPLFIYYAWLAIRSRSFTFFSASNPGIVMGGMFGESKYDVIKKIPEQYIPKTILIRQPADTQSILAQLKTIGLQFPLIFKPDIGERGFMVRRMNDVQDVEKYIATIRYDFLVQELVDLPLEFGVFYVRFPNESKGNVTSVVMKEMLSVTGDGKSTLQELILGKDRAKLQWDKLKTIFNGKLQEVLAKDQQLELVSIGNHCLGTKFLNGGHLINDKLSATFDHVSKQIEGFYFGRFDLRCARIDDLYNGNFKVMELNGCGAEPAHIYHPGFPLRKAMMVLFRHWRNIFLIARENVKRGASYTSLKDAKVYYRKFKAATTLE</sequence>
<gene>
    <name evidence="2" type="ORF">ACFQ21_24820</name>
</gene>